<accession>A0A4P2QSZ9</accession>
<evidence type="ECO:0008006" key="4">
    <source>
        <dbReference type="Google" id="ProtNLM"/>
    </source>
</evidence>
<name>A0A4P2QSZ9_SORCE</name>
<dbReference type="EMBL" id="CP012672">
    <property type="protein sequence ID" value="AUX33186.1"/>
    <property type="molecule type" value="Genomic_DNA"/>
</dbReference>
<protein>
    <recommendedName>
        <fullName evidence="4">Low-complexity protein</fullName>
    </recommendedName>
</protein>
<dbReference type="RefSeq" id="WP_207217483.1">
    <property type="nucleotide sequence ID" value="NZ_CP012672.1"/>
</dbReference>
<dbReference type="Proteomes" id="UP000295497">
    <property type="component" value="Chromosome"/>
</dbReference>
<dbReference type="AlphaFoldDB" id="A0A4P2QSZ9"/>
<dbReference type="Pfam" id="PF00805">
    <property type="entry name" value="Pentapeptide"/>
    <property type="match status" value="2"/>
</dbReference>
<dbReference type="PANTHER" id="PTHR14136">
    <property type="entry name" value="BTB_POZ DOMAIN-CONTAINING PROTEIN KCTD9"/>
    <property type="match status" value="1"/>
</dbReference>
<evidence type="ECO:0000313" key="1">
    <source>
        <dbReference type="EMBL" id="AUX33186.1"/>
    </source>
</evidence>
<organism evidence="1 3">
    <name type="scientific">Sorangium cellulosum</name>
    <name type="common">Polyangium cellulosum</name>
    <dbReference type="NCBI Taxonomy" id="56"/>
    <lineage>
        <taxon>Bacteria</taxon>
        <taxon>Pseudomonadati</taxon>
        <taxon>Myxococcota</taxon>
        <taxon>Polyangia</taxon>
        <taxon>Polyangiales</taxon>
        <taxon>Polyangiaceae</taxon>
        <taxon>Sorangium</taxon>
    </lineage>
</organism>
<dbReference type="PANTHER" id="PTHR14136:SF17">
    <property type="entry name" value="BTB_POZ DOMAIN-CONTAINING PROTEIN KCTD9"/>
    <property type="match status" value="1"/>
</dbReference>
<proteinExistence type="predicted"/>
<dbReference type="EMBL" id="CP012672">
    <property type="protein sequence ID" value="AUX33243.1"/>
    <property type="molecule type" value="Genomic_DNA"/>
</dbReference>
<sequence>MITVSLTRQALTREGACSDGLALFDSIKALADEQRAAEGKPARRGLVVRWTRLHTLWAATAYPSFFGWLVGKGLVPGANLDGANLAGAYLAGAYLARANLDGANLDGANLARANLARANLDGANLAGAYLDGANLARANLARANLAGAYLAGANLAGAYLAGANLAGANLDGAYLAGANLDGAYLAGARRRRTDPVLVGWEVVGDECDCCPAPLRRTKGGSDA</sequence>
<evidence type="ECO:0000313" key="3">
    <source>
        <dbReference type="Proteomes" id="UP000295497"/>
    </source>
</evidence>
<evidence type="ECO:0000313" key="2">
    <source>
        <dbReference type="EMBL" id="AUX33243.1"/>
    </source>
</evidence>
<dbReference type="InterPro" id="IPR051082">
    <property type="entry name" value="Pentapeptide-BTB/POZ_domain"/>
</dbReference>
<gene>
    <name evidence="1" type="ORF">SOCE836_053400</name>
    <name evidence="2" type="ORF">SOCE836_053970</name>
</gene>
<dbReference type="Gene3D" id="2.160.20.80">
    <property type="entry name" value="E3 ubiquitin-protein ligase SopA"/>
    <property type="match status" value="1"/>
</dbReference>
<reference evidence="1 3" key="1">
    <citation type="submission" date="2015-09" db="EMBL/GenBank/DDBJ databases">
        <title>Sorangium comparison.</title>
        <authorList>
            <person name="Zaburannyi N."/>
            <person name="Bunk B."/>
            <person name="Overmann J."/>
            <person name="Mueller R."/>
        </authorList>
    </citation>
    <scope>NUCLEOTIDE SEQUENCE [LARGE SCALE GENOMIC DNA]</scope>
    <source>
        <strain evidence="1 3">So ce836</strain>
    </source>
</reference>
<dbReference type="SUPFAM" id="SSF141571">
    <property type="entry name" value="Pentapeptide repeat-like"/>
    <property type="match status" value="1"/>
</dbReference>
<dbReference type="InterPro" id="IPR001646">
    <property type="entry name" value="5peptide_repeat"/>
</dbReference>